<accession>A0ABV0Q3G3</accession>
<evidence type="ECO:0000256" key="4">
    <source>
        <dbReference type="ARBA" id="ARBA00022676"/>
    </source>
</evidence>
<dbReference type="EMBL" id="JAHRIO010096435">
    <property type="protein sequence ID" value="MEQ2190163.1"/>
    <property type="molecule type" value="Genomic_DNA"/>
</dbReference>
<dbReference type="EC" id="2.4.3.3" evidence="14"/>
<keyword evidence="12" id="KW-0325">Glycoprotein</keyword>
<keyword evidence="8" id="KW-1133">Transmembrane helix</keyword>
<evidence type="ECO:0000256" key="6">
    <source>
        <dbReference type="ARBA" id="ARBA00022692"/>
    </source>
</evidence>
<evidence type="ECO:0000313" key="17">
    <source>
        <dbReference type="EMBL" id="MEQ2190163.1"/>
    </source>
</evidence>
<comment type="caution">
    <text evidence="17">The sequence shown here is derived from an EMBL/GenBank/DDBJ whole genome shotgun (WGS) entry which is preliminary data.</text>
</comment>
<evidence type="ECO:0000256" key="13">
    <source>
        <dbReference type="ARBA" id="ARBA00036348"/>
    </source>
</evidence>
<keyword evidence="18" id="KW-1185">Reference proteome</keyword>
<evidence type="ECO:0000256" key="14">
    <source>
        <dbReference type="ARBA" id="ARBA00039109"/>
    </source>
</evidence>
<comment type="catalytic activity">
    <reaction evidence="15">
        <text>a 3-O-[N-acetyl-alpha-neuraminyl-(2-&gt;3)-beta-D-galactosyl-(1-&gt;3)-N-acetyl-alpha-D-galactosaminyl]-L-threonyl-[protein] + CMP-N-acetyl-beta-neuraminate = a 3-O-{alpha-Neu5Ac-(2-&gt;3)-beta-D-Gal-(1-&gt;3)-[alpha-Neu5Ac-(2-&gt;6)]-alpha-D-GalNAc}-L-threonyl-[protein] + CMP + H(+)</text>
        <dbReference type="Rhea" id="RHEA:81659"/>
        <dbReference type="Rhea" id="RHEA-COMP:14417"/>
        <dbReference type="Rhea" id="RHEA-COMP:16763"/>
        <dbReference type="ChEBI" id="CHEBI:15378"/>
        <dbReference type="ChEBI" id="CHEBI:57812"/>
        <dbReference type="ChEBI" id="CHEBI:60377"/>
        <dbReference type="ChEBI" id="CHEBI:139598"/>
        <dbReference type="ChEBI" id="CHEBI:156398"/>
    </reaction>
    <physiologicalReaction direction="left-to-right" evidence="15">
        <dbReference type="Rhea" id="RHEA:81660"/>
    </physiologicalReaction>
</comment>
<dbReference type="PANTHER" id="PTHR45941:SF5">
    <property type="entry name" value="ALPHA-N-ACETYLGALACTOSAMINIDE ALPHA-2,6-SIALYLTRANSFERASE 2"/>
    <property type="match status" value="1"/>
</dbReference>
<evidence type="ECO:0000256" key="3">
    <source>
        <dbReference type="ARBA" id="ARBA00006003"/>
    </source>
</evidence>
<organism evidence="17 18">
    <name type="scientific">Goodea atripinnis</name>
    <dbReference type="NCBI Taxonomy" id="208336"/>
    <lineage>
        <taxon>Eukaryota</taxon>
        <taxon>Metazoa</taxon>
        <taxon>Chordata</taxon>
        <taxon>Craniata</taxon>
        <taxon>Vertebrata</taxon>
        <taxon>Euteleostomi</taxon>
        <taxon>Actinopterygii</taxon>
        <taxon>Neopterygii</taxon>
        <taxon>Teleostei</taxon>
        <taxon>Neoteleostei</taxon>
        <taxon>Acanthomorphata</taxon>
        <taxon>Ovalentaria</taxon>
        <taxon>Atherinomorphae</taxon>
        <taxon>Cyprinodontiformes</taxon>
        <taxon>Goodeidae</taxon>
        <taxon>Goodea</taxon>
    </lineage>
</organism>
<keyword evidence="7" id="KW-0735">Signal-anchor</keyword>
<evidence type="ECO:0000256" key="7">
    <source>
        <dbReference type="ARBA" id="ARBA00022968"/>
    </source>
</evidence>
<keyword evidence="10" id="KW-0472">Membrane</keyword>
<evidence type="ECO:0000256" key="2">
    <source>
        <dbReference type="ARBA" id="ARBA00004922"/>
    </source>
</evidence>
<name>A0ABV0Q3G3_9TELE</name>
<evidence type="ECO:0000256" key="15">
    <source>
        <dbReference type="ARBA" id="ARBA00050664"/>
    </source>
</evidence>
<dbReference type="PANTHER" id="PTHR45941">
    <property type="entry name" value="ALPHA-N-ACETYLGALACTOSAMINIDE ALPHA-2,6-SIALYLTRANSFERASE 2-LIKE-RELATED"/>
    <property type="match status" value="1"/>
</dbReference>
<dbReference type="InterPro" id="IPR038578">
    <property type="entry name" value="GT29-like_sf"/>
</dbReference>
<evidence type="ECO:0000256" key="1">
    <source>
        <dbReference type="ARBA" id="ARBA00004323"/>
    </source>
</evidence>
<protein>
    <recommendedName>
        <fullName evidence="14">alpha-N-acetylgalactosaminide alpha-2,6-sialyltransferase</fullName>
        <ecNumber evidence="14">2.4.3.3</ecNumber>
    </recommendedName>
</protein>
<keyword evidence="6" id="KW-0812">Transmembrane</keyword>
<proteinExistence type="inferred from homology"/>
<dbReference type="Pfam" id="PF00777">
    <property type="entry name" value="Glyco_transf_29"/>
    <property type="match status" value="1"/>
</dbReference>
<keyword evidence="9" id="KW-0333">Golgi apparatus</keyword>
<dbReference type="Proteomes" id="UP001476798">
    <property type="component" value="Unassembled WGS sequence"/>
</dbReference>
<keyword evidence="4" id="KW-0328">Glycosyltransferase</keyword>
<evidence type="ECO:0000256" key="9">
    <source>
        <dbReference type="ARBA" id="ARBA00023034"/>
    </source>
</evidence>
<gene>
    <name evidence="17" type="ORF">GOODEAATRI_032933</name>
</gene>
<comment type="catalytic activity">
    <reaction evidence="16">
        <text>a 3-O-[N-acetyl-alpha-D-galactosaminyl]-L-threonyl-[protein] + CMP-N-acetyl-beta-neuraminate = a 3-O-[N-acetyl-alpha-neuraminosyl-(2-&gt;6)-N-acetyl-alpha-D-galactosaminyl]-L-threonyl-[protein] + CMP + H(+)</text>
        <dbReference type="Rhea" id="RHEA:81643"/>
        <dbReference type="Rhea" id="RHEA-COMP:11689"/>
        <dbReference type="Rhea" id="RHEA-COMP:19720"/>
        <dbReference type="ChEBI" id="CHEBI:15378"/>
        <dbReference type="ChEBI" id="CHEBI:57812"/>
        <dbReference type="ChEBI" id="CHEBI:60377"/>
        <dbReference type="ChEBI" id="CHEBI:87075"/>
        <dbReference type="ChEBI" id="CHEBI:231970"/>
    </reaction>
    <physiologicalReaction direction="left-to-right" evidence="16">
        <dbReference type="Rhea" id="RHEA:81644"/>
    </physiologicalReaction>
</comment>
<evidence type="ECO:0000313" key="18">
    <source>
        <dbReference type="Proteomes" id="UP001476798"/>
    </source>
</evidence>
<evidence type="ECO:0000256" key="16">
    <source>
        <dbReference type="ARBA" id="ARBA00052285"/>
    </source>
</evidence>
<comment type="subcellular location">
    <subcellularLocation>
        <location evidence="1">Golgi apparatus membrane</location>
        <topology evidence="1">Single-pass type II membrane protein</topology>
    </subcellularLocation>
</comment>
<evidence type="ECO:0000256" key="11">
    <source>
        <dbReference type="ARBA" id="ARBA00023157"/>
    </source>
</evidence>
<evidence type="ECO:0000256" key="5">
    <source>
        <dbReference type="ARBA" id="ARBA00022679"/>
    </source>
</evidence>
<evidence type="ECO:0000256" key="12">
    <source>
        <dbReference type="ARBA" id="ARBA00023180"/>
    </source>
</evidence>
<evidence type="ECO:0000256" key="8">
    <source>
        <dbReference type="ARBA" id="ARBA00022989"/>
    </source>
</evidence>
<evidence type="ECO:0000256" key="10">
    <source>
        <dbReference type="ARBA" id="ARBA00023136"/>
    </source>
</evidence>
<dbReference type="InterPro" id="IPR001675">
    <property type="entry name" value="Glyco_trans_29"/>
</dbReference>
<reference evidence="17 18" key="1">
    <citation type="submission" date="2021-06" db="EMBL/GenBank/DDBJ databases">
        <authorList>
            <person name="Palmer J.M."/>
        </authorList>
    </citation>
    <scope>NUCLEOTIDE SEQUENCE [LARGE SCALE GENOMIC DNA]</scope>
    <source>
        <strain evidence="17 18">GA_2019</strain>
        <tissue evidence="17">Muscle</tissue>
    </source>
</reference>
<feature type="non-terminal residue" evidence="17">
    <location>
        <position position="1"/>
    </location>
</feature>
<comment type="similarity">
    <text evidence="3">Belongs to the glycosyltransferase 29 family.</text>
</comment>
<keyword evidence="11" id="KW-1015">Disulfide bond</keyword>
<dbReference type="Gene3D" id="3.90.1480.20">
    <property type="entry name" value="Glycosyl transferase family 29"/>
    <property type="match status" value="1"/>
</dbReference>
<sequence length="88" mass="9938">VSAYGFITRNYLDFSDHYYDSVPRPLRFYANHDLQLESRLWEALHRRSVLWLFQRGGGQRGGGRCPTVRVVSSGWGQASPAAVPSSIP</sequence>
<keyword evidence="5" id="KW-0808">Transferase</keyword>
<comment type="pathway">
    <text evidence="2">Protein modification; protein glycosylation.</text>
</comment>
<comment type="catalytic activity">
    <reaction evidence="13">
        <text>a beta-D-galactosyl-(1-&gt;3)-N-acetyl-alpha-D-galactosaminyl derivative + CMP-N-acetyl-beta-neuraminate = a beta-D-galactosyl-(1-&gt;3)-[N-acetyl-alpha-neuraminyl-(2-&gt;6)]-N-acetyl-alpha-D-galactosaminyl derivative + CMP + H(+)</text>
        <dbReference type="Rhea" id="RHEA:11136"/>
        <dbReference type="ChEBI" id="CHEBI:15378"/>
        <dbReference type="ChEBI" id="CHEBI:57812"/>
        <dbReference type="ChEBI" id="CHEBI:60377"/>
        <dbReference type="ChEBI" id="CHEBI:133470"/>
        <dbReference type="ChEBI" id="CHEBI:140764"/>
        <dbReference type="EC" id="2.4.3.3"/>
    </reaction>
    <physiologicalReaction direction="left-to-right" evidence="13">
        <dbReference type="Rhea" id="RHEA:11137"/>
    </physiologicalReaction>
</comment>